<gene>
    <name evidence="3" type="ORF">OXYTRIMIC_512</name>
</gene>
<organism evidence="3 4">
    <name type="scientific">Oxytricha trifallax</name>
    <dbReference type="NCBI Taxonomy" id="1172189"/>
    <lineage>
        <taxon>Eukaryota</taxon>
        <taxon>Sar</taxon>
        <taxon>Alveolata</taxon>
        <taxon>Ciliophora</taxon>
        <taxon>Intramacronucleata</taxon>
        <taxon>Spirotrichea</taxon>
        <taxon>Stichotrichia</taxon>
        <taxon>Sporadotrichida</taxon>
        <taxon>Oxytrichidae</taxon>
        <taxon>Oxytrichinae</taxon>
        <taxon>Oxytricha</taxon>
    </lineage>
</organism>
<evidence type="ECO:0000313" key="4">
    <source>
        <dbReference type="Proteomes" id="UP000053232"/>
    </source>
</evidence>
<dbReference type="Gene3D" id="3.30.160.20">
    <property type="match status" value="1"/>
</dbReference>
<feature type="domain" description="DRBM" evidence="2">
    <location>
        <begin position="1"/>
        <end position="42"/>
    </location>
</feature>
<dbReference type="Pfam" id="PF00035">
    <property type="entry name" value="dsrm"/>
    <property type="match status" value="1"/>
</dbReference>
<name>A0A073HYY6_9SPIT</name>
<dbReference type="InterPro" id="IPR014720">
    <property type="entry name" value="dsRBD_dom"/>
</dbReference>
<dbReference type="Proteomes" id="UP000053232">
    <property type="component" value="Unassembled WGS sequence"/>
</dbReference>
<dbReference type="EMBL" id="ARYC01020886">
    <property type="protein sequence ID" value="KEJ82431.1"/>
    <property type="molecule type" value="Genomic_DNA"/>
</dbReference>
<accession>A0A073HYY6</accession>
<dbReference type="PROSITE" id="PS50137">
    <property type="entry name" value="DS_RBD"/>
    <property type="match status" value="1"/>
</dbReference>
<keyword evidence="4" id="KW-1185">Reference proteome</keyword>
<dbReference type="AlphaFoldDB" id="A0A073HYY6"/>
<dbReference type="SUPFAM" id="SSF54768">
    <property type="entry name" value="dsRNA-binding domain-like"/>
    <property type="match status" value="1"/>
</dbReference>
<comment type="caution">
    <text evidence="3">The sequence shown here is derived from an EMBL/GenBank/DDBJ whole genome shotgun (WGS) entry which is preliminary data.</text>
</comment>
<dbReference type="GO" id="GO:0003723">
    <property type="term" value="F:RNA binding"/>
    <property type="evidence" value="ECO:0007669"/>
    <property type="project" value="UniProtKB-UniRule"/>
</dbReference>
<reference evidence="4" key="1">
    <citation type="journal article" date="2014" name="Cell">
        <title>The Architecture of a Scrambled Genome Reveals Massive Levels of Genomic Rearrangement during Development.</title>
        <authorList>
            <person name="Chen X."/>
            <person name="Bracht J.R."/>
            <person name="Goldman A.D."/>
            <person name="Dolzhenko E."/>
            <person name="Clay D.M."/>
            <person name="Swart E.C."/>
            <person name="Perlman D.H."/>
            <person name="Doak T.G."/>
            <person name="Stuart A."/>
            <person name="Amemiya C.T."/>
            <person name="Sebra R.P."/>
            <person name="Landweber L.F."/>
        </authorList>
    </citation>
    <scope>NUCLEOTIDE SEQUENCE [LARGE SCALE GENOMIC DNA]</scope>
    <source>
        <strain evidence="4">JRB310</strain>
    </source>
</reference>
<protein>
    <recommendedName>
        <fullName evidence="2">DRBM domain-containing protein</fullName>
    </recommendedName>
</protein>
<proteinExistence type="predicted"/>
<keyword evidence="1" id="KW-0694">RNA-binding</keyword>
<sequence length="86" mass="9729">MKCQNFLSTVLINGRELGRGVGANKRQAHLHAAQQALKNICSQILEEWKQAFRNEGQIPDNSKKIELEKSKTQKEQLIIINESTLA</sequence>
<evidence type="ECO:0000313" key="3">
    <source>
        <dbReference type="EMBL" id="KEJ82431.1"/>
    </source>
</evidence>
<evidence type="ECO:0000259" key="2">
    <source>
        <dbReference type="PROSITE" id="PS50137"/>
    </source>
</evidence>
<evidence type="ECO:0000256" key="1">
    <source>
        <dbReference type="PROSITE-ProRule" id="PRU00266"/>
    </source>
</evidence>